<accession>A0A834SSF0</accession>
<keyword evidence="2" id="KW-1185">Reference proteome</keyword>
<dbReference type="Proteomes" id="UP000634136">
    <property type="component" value="Unassembled WGS sequence"/>
</dbReference>
<organism evidence="1 2">
    <name type="scientific">Senna tora</name>
    <dbReference type="NCBI Taxonomy" id="362788"/>
    <lineage>
        <taxon>Eukaryota</taxon>
        <taxon>Viridiplantae</taxon>
        <taxon>Streptophyta</taxon>
        <taxon>Embryophyta</taxon>
        <taxon>Tracheophyta</taxon>
        <taxon>Spermatophyta</taxon>
        <taxon>Magnoliopsida</taxon>
        <taxon>eudicotyledons</taxon>
        <taxon>Gunneridae</taxon>
        <taxon>Pentapetalae</taxon>
        <taxon>rosids</taxon>
        <taxon>fabids</taxon>
        <taxon>Fabales</taxon>
        <taxon>Fabaceae</taxon>
        <taxon>Caesalpinioideae</taxon>
        <taxon>Cassia clade</taxon>
        <taxon>Senna</taxon>
    </lineage>
</organism>
<name>A0A834SSF0_9FABA</name>
<comment type="caution">
    <text evidence="1">The sequence shown here is derived from an EMBL/GenBank/DDBJ whole genome shotgun (WGS) entry which is preliminary data.</text>
</comment>
<evidence type="ECO:0000313" key="1">
    <source>
        <dbReference type="EMBL" id="KAF7808781.1"/>
    </source>
</evidence>
<protein>
    <submittedName>
        <fullName evidence="1">Uncharacterized protein</fullName>
    </submittedName>
</protein>
<dbReference type="AlphaFoldDB" id="A0A834SSF0"/>
<gene>
    <name evidence="1" type="ORF">G2W53_035524</name>
</gene>
<dbReference type="EMBL" id="JAAIUW010000011">
    <property type="protein sequence ID" value="KAF7808781.1"/>
    <property type="molecule type" value="Genomic_DNA"/>
</dbReference>
<sequence>MSNQEELPVWAEARVDDSSNDGRRRRRRRRRWRTEKSRIALSPTLSIGGVRPCFSSFSLFDFVFTEAFSLIRFSSHPVPRCTQISTNK</sequence>
<reference evidence="1" key="1">
    <citation type="submission" date="2020-09" db="EMBL/GenBank/DDBJ databases">
        <title>Genome-Enabled Discovery of Anthraquinone Biosynthesis in Senna tora.</title>
        <authorList>
            <person name="Kang S.-H."/>
            <person name="Pandey R.P."/>
            <person name="Lee C.-M."/>
            <person name="Sim J.-S."/>
            <person name="Jeong J.-T."/>
            <person name="Choi B.-S."/>
            <person name="Jung M."/>
            <person name="Ginzburg D."/>
            <person name="Zhao K."/>
            <person name="Won S.Y."/>
            <person name="Oh T.-J."/>
            <person name="Yu Y."/>
            <person name="Kim N.-H."/>
            <person name="Lee O.R."/>
            <person name="Lee T.-H."/>
            <person name="Bashyal P."/>
            <person name="Kim T.-S."/>
            <person name="Lee W.-H."/>
            <person name="Kawkins C."/>
            <person name="Kim C.-K."/>
            <person name="Kim J.S."/>
            <person name="Ahn B.O."/>
            <person name="Rhee S.Y."/>
            <person name="Sohng J.K."/>
        </authorList>
    </citation>
    <scope>NUCLEOTIDE SEQUENCE</scope>
    <source>
        <tissue evidence="1">Leaf</tissue>
    </source>
</reference>
<proteinExistence type="predicted"/>
<evidence type="ECO:0000313" key="2">
    <source>
        <dbReference type="Proteomes" id="UP000634136"/>
    </source>
</evidence>